<dbReference type="InterPro" id="IPR020045">
    <property type="entry name" value="DNA_polI_H3TH"/>
</dbReference>
<dbReference type="Pfam" id="PF01367">
    <property type="entry name" value="5_3_exonuc"/>
    <property type="match status" value="1"/>
</dbReference>
<evidence type="ECO:0000256" key="5">
    <source>
        <dbReference type="ARBA" id="ARBA00050026"/>
    </source>
</evidence>
<dbReference type="EMBL" id="AQPX01000005">
    <property type="protein sequence ID" value="EON74281.1"/>
    <property type="molecule type" value="Genomic_DNA"/>
</dbReference>
<dbReference type="PANTHER" id="PTHR42646:SF2">
    <property type="entry name" value="5'-3' EXONUCLEASE FAMILY PROTEIN"/>
    <property type="match status" value="1"/>
</dbReference>
<evidence type="ECO:0000259" key="7">
    <source>
        <dbReference type="SMART" id="SM00475"/>
    </source>
</evidence>
<dbReference type="GO" id="GO:0017108">
    <property type="term" value="F:5'-flap endonuclease activity"/>
    <property type="evidence" value="ECO:0007669"/>
    <property type="project" value="InterPro"/>
</dbReference>
<protein>
    <recommendedName>
        <fullName evidence="5">5'-3' exonuclease</fullName>
    </recommendedName>
</protein>
<dbReference type="Pfam" id="PF02739">
    <property type="entry name" value="5_3_exonuc_N"/>
    <property type="match status" value="1"/>
</dbReference>
<dbReference type="Proteomes" id="UP000013911">
    <property type="component" value="Unassembled WGS sequence"/>
</dbReference>
<dbReference type="PANTHER" id="PTHR42646">
    <property type="entry name" value="FLAP ENDONUCLEASE XNI"/>
    <property type="match status" value="1"/>
</dbReference>
<dbReference type="Gene3D" id="3.40.50.1010">
    <property type="entry name" value="5'-nuclease"/>
    <property type="match status" value="1"/>
</dbReference>
<dbReference type="SUPFAM" id="SSF88723">
    <property type="entry name" value="PIN domain-like"/>
    <property type="match status" value="1"/>
</dbReference>
<dbReference type="SUPFAM" id="SSF47807">
    <property type="entry name" value="5' to 3' exonuclease, C-terminal subdomain"/>
    <property type="match status" value="1"/>
</dbReference>
<dbReference type="GO" id="GO:0003677">
    <property type="term" value="F:DNA binding"/>
    <property type="evidence" value="ECO:0007669"/>
    <property type="project" value="UniProtKB-KW"/>
</dbReference>
<organism evidence="8 9">
    <name type="scientific">Lysinibacillus sphaericus OT4b.31</name>
    <dbReference type="NCBI Taxonomy" id="1285586"/>
    <lineage>
        <taxon>Bacteria</taxon>
        <taxon>Bacillati</taxon>
        <taxon>Bacillota</taxon>
        <taxon>Bacilli</taxon>
        <taxon>Bacillales</taxon>
        <taxon>Bacillaceae</taxon>
        <taxon>Lysinibacillus</taxon>
    </lineage>
</organism>
<dbReference type="Gene3D" id="1.10.150.20">
    <property type="entry name" value="5' to 3' exonuclease, C-terminal subdomain"/>
    <property type="match status" value="1"/>
</dbReference>
<dbReference type="InterPro" id="IPR029060">
    <property type="entry name" value="PIN-like_dom_sf"/>
</dbReference>
<evidence type="ECO:0000256" key="4">
    <source>
        <dbReference type="ARBA" id="ARBA00049957"/>
    </source>
</evidence>
<dbReference type="InterPro" id="IPR002421">
    <property type="entry name" value="5-3_exonuclease"/>
</dbReference>
<comment type="caution">
    <text evidence="8">The sequence shown here is derived from an EMBL/GenBank/DDBJ whole genome shotgun (WGS) entry which is preliminary data.</text>
</comment>
<evidence type="ECO:0000256" key="2">
    <source>
        <dbReference type="ARBA" id="ARBA00022801"/>
    </source>
</evidence>
<evidence type="ECO:0000256" key="1">
    <source>
        <dbReference type="ARBA" id="ARBA00022722"/>
    </source>
</evidence>
<feature type="domain" description="5'-3' exonuclease" evidence="7">
    <location>
        <begin position="4"/>
        <end position="267"/>
    </location>
</feature>
<dbReference type="SMART" id="SM00279">
    <property type="entry name" value="HhH2"/>
    <property type="match status" value="1"/>
</dbReference>
<dbReference type="InterPro" id="IPR020046">
    <property type="entry name" value="5-3_exonucl_a-hlix_arch_N"/>
</dbReference>
<dbReference type="InterPro" id="IPR038969">
    <property type="entry name" value="FEN"/>
</dbReference>
<evidence type="ECO:0000256" key="3">
    <source>
        <dbReference type="ARBA" id="ARBA00023125"/>
    </source>
</evidence>
<feature type="signal peptide" evidence="6">
    <location>
        <begin position="1"/>
        <end position="25"/>
    </location>
</feature>
<comment type="function">
    <text evidence="4">5'-3' exonuclease acting preferentially on double-stranded DNA.</text>
</comment>
<accession>R7ZJP2</accession>
<dbReference type="OrthoDB" id="9806424at2"/>
<evidence type="ECO:0000313" key="9">
    <source>
        <dbReference type="Proteomes" id="UP000013911"/>
    </source>
</evidence>
<dbReference type="GO" id="GO:0008409">
    <property type="term" value="F:5'-3' exonuclease activity"/>
    <property type="evidence" value="ECO:0007669"/>
    <property type="project" value="InterPro"/>
</dbReference>
<dbReference type="SMART" id="SM00475">
    <property type="entry name" value="53EXOc"/>
    <property type="match status" value="1"/>
</dbReference>
<evidence type="ECO:0000313" key="8">
    <source>
        <dbReference type="EMBL" id="EON74281.1"/>
    </source>
</evidence>
<dbReference type="CDD" id="cd09859">
    <property type="entry name" value="PIN_53EXO"/>
    <property type="match status" value="1"/>
</dbReference>
<keyword evidence="1" id="KW-0540">Nuclease</keyword>
<dbReference type="FunFam" id="1.10.150.20:FF:000003">
    <property type="entry name" value="DNA polymerase I"/>
    <property type="match status" value="1"/>
</dbReference>
<dbReference type="InterPro" id="IPR008918">
    <property type="entry name" value="HhH2"/>
</dbReference>
<name>R7ZJP2_LYSSH</name>
<dbReference type="InterPro" id="IPR036279">
    <property type="entry name" value="5-3_exonuclease_C_sf"/>
</dbReference>
<dbReference type="eggNOG" id="COG0258">
    <property type="taxonomic scope" value="Bacteria"/>
</dbReference>
<dbReference type="GO" id="GO:0033567">
    <property type="term" value="P:DNA replication, Okazaki fragment processing"/>
    <property type="evidence" value="ECO:0007669"/>
    <property type="project" value="InterPro"/>
</dbReference>
<keyword evidence="2" id="KW-0378">Hydrolase</keyword>
<keyword evidence="8" id="KW-0269">Exonuclease</keyword>
<proteinExistence type="predicted"/>
<dbReference type="AlphaFoldDB" id="R7ZJP2"/>
<dbReference type="HOGENOM" id="CLU_004675_1_5_9"/>
<feature type="chain" id="PRO_5039548659" description="5'-3' exonuclease" evidence="6">
    <location>
        <begin position="26"/>
        <end position="296"/>
    </location>
</feature>
<keyword evidence="3" id="KW-0238">DNA-binding</keyword>
<keyword evidence="6" id="KW-0732">Signal</keyword>
<sequence length="296" mass="32953">MMTTKPKLLIVDGMALLFRSFFASAAMGHFIRLEDGTPTNGAQGFARHVLTAQSIMQPTHIAVCWDMGSHTFRNELYDGYKANRPAPPEEMLPQFDMAKTLSEQIGWQNFGVTGMEADDVIGSMISKWQDFADITVISGDKDLLQLLTPSTKIAFTKKGYSEYDVYTHARFIEEYGIEPMQFAQVKAFMGDTSDGYPGVKGIGPKQALTLIQTYGSIDKVIASLEELKPGQRTKIQDNVDMLRLSHELATIQTNVPIEAEFTSLAVPGYEQHTFKALEERGFTLIAKQARTLYSLS</sequence>
<evidence type="ECO:0000256" key="6">
    <source>
        <dbReference type="SAM" id="SignalP"/>
    </source>
</evidence>
<reference evidence="8 9" key="1">
    <citation type="submission" date="2013-04" db="EMBL/GenBank/DDBJ databases">
        <title>Draft genome of the heavy metal tolerant bacterium Lysinibacillus sphaericus strain OT4b.31.</title>
        <authorList>
            <person name="Pena-Montenegro T.D."/>
            <person name="Dussan J."/>
        </authorList>
    </citation>
    <scope>NUCLEOTIDE SEQUENCE [LARGE SCALE GENOMIC DNA]</scope>
    <source>
        <strain evidence="8 9">OT4b.31</strain>
    </source>
</reference>
<dbReference type="PATRIC" id="fig|1285586.5.peg.466"/>
<dbReference type="CDD" id="cd09898">
    <property type="entry name" value="H3TH_53EXO"/>
    <property type="match status" value="1"/>
</dbReference>
<gene>
    <name evidence="8" type="ORF">H131_02328</name>
</gene>